<dbReference type="AlphaFoldDB" id="A0A9Q3PFY5"/>
<protein>
    <submittedName>
        <fullName evidence="1">Uncharacterized protein</fullName>
    </submittedName>
</protein>
<reference evidence="1" key="1">
    <citation type="submission" date="2021-03" db="EMBL/GenBank/DDBJ databases">
        <title>Draft genome sequence of rust myrtle Austropuccinia psidii MF-1, a brazilian biotype.</title>
        <authorList>
            <person name="Quecine M.C."/>
            <person name="Pachon D.M.R."/>
            <person name="Bonatelli M.L."/>
            <person name="Correr F.H."/>
            <person name="Franceschini L.M."/>
            <person name="Leite T.F."/>
            <person name="Margarido G.R.A."/>
            <person name="Almeida C.A."/>
            <person name="Ferrarezi J.A."/>
            <person name="Labate C.A."/>
        </authorList>
    </citation>
    <scope>NUCLEOTIDE SEQUENCE</scope>
    <source>
        <strain evidence="1">MF-1</strain>
    </source>
</reference>
<comment type="caution">
    <text evidence="1">The sequence shown here is derived from an EMBL/GenBank/DDBJ whole genome shotgun (WGS) entry which is preliminary data.</text>
</comment>
<evidence type="ECO:0000313" key="1">
    <source>
        <dbReference type="EMBL" id="MBW0559805.1"/>
    </source>
</evidence>
<proteinExistence type="predicted"/>
<accession>A0A9Q3PFY5</accession>
<name>A0A9Q3PFY5_9BASI</name>
<evidence type="ECO:0000313" key="2">
    <source>
        <dbReference type="Proteomes" id="UP000765509"/>
    </source>
</evidence>
<sequence length="127" mass="14289">MFNRPSDLGEDESMTKALITSHHPIPASNTTVSPCGWKKNIWKINRRMKRDQRGSNQPHIQPKGKEIKNSFFNLSFGKFHSLFDKVYVGITQVSSKFPGIPTPQEKLAGNISQCQKIFLSKTNSKGA</sequence>
<dbReference type="EMBL" id="AVOT02068656">
    <property type="protein sequence ID" value="MBW0559805.1"/>
    <property type="molecule type" value="Genomic_DNA"/>
</dbReference>
<gene>
    <name evidence="1" type="ORF">O181_099520</name>
</gene>
<organism evidence="1 2">
    <name type="scientific">Austropuccinia psidii MF-1</name>
    <dbReference type="NCBI Taxonomy" id="1389203"/>
    <lineage>
        <taxon>Eukaryota</taxon>
        <taxon>Fungi</taxon>
        <taxon>Dikarya</taxon>
        <taxon>Basidiomycota</taxon>
        <taxon>Pucciniomycotina</taxon>
        <taxon>Pucciniomycetes</taxon>
        <taxon>Pucciniales</taxon>
        <taxon>Sphaerophragmiaceae</taxon>
        <taxon>Austropuccinia</taxon>
    </lineage>
</organism>
<dbReference type="Proteomes" id="UP000765509">
    <property type="component" value="Unassembled WGS sequence"/>
</dbReference>
<keyword evidence="2" id="KW-1185">Reference proteome</keyword>